<accession>A0ABV5JIT7</accession>
<evidence type="ECO:0000256" key="2">
    <source>
        <dbReference type="ARBA" id="ARBA00011881"/>
    </source>
</evidence>
<organism evidence="5 6">
    <name type="scientific">Pseudohalocynthiibacter aestuariivivens</name>
    <dbReference type="NCBI Taxonomy" id="1591409"/>
    <lineage>
        <taxon>Bacteria</taxon>
        <taxon>Pseudomonadati</taxon>
        <taxon>Pseudomonadota</taxon>
        <taxon>Alphaproteobacteria</taxon>
        <taxon>Rhodobacterales</taxon>
        <taxon>Paracoccaceae</taxon>
        <taxon>Pseudohalocynthiibacter</taxon>
    </lineage>
</organism>
<keyword evidence="5" id="KW-0808">Transferase</keyword>
<dbReference type="GO" id="GO:0008483">
    <property type="term" value="F:transaminase activity"/>
    <property type="evidence" value="ECO:0007669"/>
    <property type="project" value="UniProtKB-KW"/>
</dbReference>
<dbReference type="PANTHER" id="PTHR32328">
    <property type="entry name" value="L-SERYL-TRNA(SEC) SELENIUM TRANSFERASE"/>
    <property type="match status" value="1"/>
</dbReference>
<dbReference type="SUPFAM" id="SSF53383">
    <property type="entry name" value="PLP-dependent transferases"/>
    <property type="match status" value="1"/>
</dbReference>
<keyword evidence="5" id="KW-0032">Aminotransferase</keyword>
<dbReference type="PANTHER" id="PTHR32328:SF0">
    <property type="entry name" value="L-SERYL-TRNA(SEC) SELENIUM TRANSFERASE"/>
    <property type="match status" value="1"/>
</dbReference>
<evidence type="ECO:0000256" key="1">
    <source>
        <dbReference type="ARBA" id="ARBA00001933"/>
    </source>
</evidence>
<reference evidence="5 6" key="1">
    <citation type="submission" date="2024-09" db="EMBL/GenBank/DDBJ databases">
        <authorList>
            <person name="Sun Q."/>
            <person name="Mori K."/>
        </authorList>
    </citation>
    <scope>NUCLEOTIDE SEQUENCE [LARGE SCALE GENOMIC DNA]</scope>
    <source>
        <strain evidence="5 6">CECT 8726</strain>
    </source>
</reference>
<comment type="caution">
    <text evidence="5">The sequence shown here is derived from an EMBL/GenBank/DDBJ whole genome shotgun (WGS) entry which is preliminary data.</text>
</comment>
<dbReference type="Gene3D" id="3.40.640.10">
    <property type="entry name" value="Type I PLP-dependent aspartate aminotransferase-like (Major domain)"/>
    <property type="match status" value="1"/>
</dbReference>
<sequence>MIVNIHDKYRLTHVINMRGVFTPLGVSRSSIGVSNAVAHALAEHFVIDELQQIASRKIAEFAGAEAATVTHCTASGVTLSVAAAMTGISPQRIAALPDSTGMQSRVVLPKSHSVNYGHPIEQAIRLAGATPVFAGAKDQCTVTELGQTVAHEDTCCLLLVSSRLVSGEPLDFASAVSLAHKKGIPVIIDGAAQDMRIKELLATNADIVLVSAQKYLAGPTAGLVLGSASLVAAVRAQEKGIGRGMKASKEAIIGALAACEERSAEDAPAWAEMQAQKLPGFIERANAFHGVNAFTVPDQTGLPFERVHLRIDPDTAKMTASQLVAALKEGTPSIWVMDQRAAEGEIAFELVQSTPDEIETVLERLSDLLSKQ</sequence>
<proteinExistence type="predicted"/>
<dbReference type="EMBL" id="JBHMEA010000049">
    <property type="protein sequence ID" value="MFB9233384.1"/>
    <property type="molecule type" value="Genomic_DNA"/>
</dbReference>
<comment type="subunit">
    <text evidence="2">Homotetramer.</text>
</comment>
<comment type="cofactor">
    <cofactor evidence="1">
        <name>pyridoxal 5'-phosphate</name>
        <dbReference type="ChEBI" id="CHEBI:597326"/>
    </cofactor>
</comment>
<keyword evidence="3" id="KW-0663">Pyridoxal phosphate</keyword>
<evidence type="ECO:0000256" key="3">
    <source>
        <dbReference type="ARBA" id="ARBA00022898"/>
    </source>
</evidence>
<keyword evidence="6" id="KW-1185">Reference proteome</keyword>
<evidence type="ECO:0000259" key="4">
    <source>
        <dbReference type="Pfam" id="PF01212"/>
    </source>
</evidence>
<dbReference type="RefSeq" id="WP_213888303.1">
    <property type="nucleotide sequence ID" value="NZ_JAGFNU010000003.1"/>
</dbReference>
<dbReference type="Pfam" id="PF01212">
    <property type="entry name" value="Beta_elim_lyase"/>
    <property type="match status" value="1"/>
</dbReference>
<feature type="domain" description="Aromatic amino acid beta-eliminating lyase/threonine aldolase" evidence="4">
    <location>
        <begin position="139"/>
        <end position="278"/>
    </location>
</feature>
<evidence type="ECO:0000313" key="5">
    <source>
        <dbReference type="EMBL" id="MFB9233384.1"/>
    </source>
</evidence>
<evidence type="ECO:0000313" key="6">
    <source>
        <dbReference type="Proteomes" id="UP001589683"/>
    </source>
</evidence>
<gene>
    <name evidence="5" type="ORF">ACFFUT_16450</name>
</gene>
<dbReference type="Proteomes" id="UP001589683">
    <property type="component" value="Unassembled WGS sequence"/>
</dbReference>
<dbReference type="InterPro" id="IPR015424">
    <property type="entry name" value="PyrdxlP-dep_Trfase"/>
</dbReference>
<dbReference type="InterPro" id="IPR001597">
    <property type="entry name" value="ArAA_b-elim_lyase/Thr_aldolase"/>
</dbReference>
<name>A0ABV5JIT7_9RHOB</name>
<protein>
    <submittedName>
        <fullName evidence="5">Aminotransferase class V-fold PLP-dependent enzyme</fullName>
    </submittedName>
</protein>
<dbReference type="InterPro" id="IPR015421">
    <property type="entry name" value="PyrdxlP-dep_Trfase_major"/>
</dbReference>